<proteinExistence type="predicted"/>
<reference evidence="1" key="1">
    <citation type="submission" date="2018-02" db="EMBL/GenBank/DDBJ databases">
        <title>Rhizophora mucronata_Transcriptome.</title>
        <authorList>
            <person name="Meera S.P."/>
            <person name="Sreeshan A."/>
            <person name="Augustine A."/>
        </authorList>
    </citation>
    <scope>NUCLEOTIDE SEQUENCE</scope>
    <source>
        <tissue evidence="1">Leaf</tissue>
    </source>
</reference>
<evidence type="ECO:0000313" key="1">
    <source>
        <dbReference type="EMBL" id="MBW96311.1"/>
    </source>
</evidence>
<protein>
    <submittedName>
        <fullName evidence="1">Uncharacterized protein LOC107424212 isoform X1</fullName>
    </submittedName>
</protein>
<organism evidence="1">
    <name type="scientific">Rhizophora mucronata</name>
    <name type="common">Asiatic mangrove</name>
    <dbReference type="NCBI Taxonomy" id="61149"/>
    <lineage>
        <taxon>Eukaryota</taxon>
        <taxon>Viridiplantae</taxon>
        <taxon>Streptophyta</taxon>
        <taxon>Embryophyta</taxon>
        <taxon>Tracheophyta</taxon>
        <taxon>Spermatophyta</taxon>
        <taxon>Magnoliopsida</taxon>
        <taxon>eudicotyledons</taxon>
        <taxon>Gunneridae</taxon>
        <taxon>Pentapetalae</taxon>
        <taxon>rosids</taxon>
        <taxon>fabids</taxon>
        <taxon>Malpighiales</taxon>
        <taxon>Rhizophoraceae</taxon>
        <taxon>Rhizophora</taxon>
    </lineage>
</organism>
<name>A0A2P2JS58_RHIMU</name>
<sequence>MDYTTTADLQFMRLKYCFCRFSQCIS</sequence>
<dbReference type="AlphaFoldDB" id="A0A2P2JS58"/>
<dbReference type="EMBL" id="GGEC01015828">
    <property type="protein sequence ID" value="MBW96311.1"/>
    <property type="molecule type" value="Transcribed_RNA"/>
</dbReference>
<accession>A0A2P2JS58</accession>